<dbReference type="EnsemblPlants" id="OB01G28140.1">
    <property type="protein sequence ID" value="OB01G28140.1"/>
    <property type="gene ID" value="OB01G28140"/>
</dbReference>
<evidence type="ECO:0000313" key="3">
    <source>
        <dbReference type="Proteomes" id="UP000006038"/>
    </source>
</evidence>
<reference evidence="2" key="2">
    <citation type="submission" date="2013-04" db="UniProtKB">
        <authorList>
            <consortium name="EnsemblPlants"/>
        </authorList>
    </citation>
    <scope>IDENTIFICATION</scope>
</reference>
<evidence type="ECO:0000256" key="1">
    <source>
        <dbReference type="SAM" id="Phobius"/>
    </source>
</evidence>
<protein>
    <submittedName>
        <fullName evidence="2">Uncharacterized protein</fullName>
    </submittedName>
</protein>
<name>J3L0Q8_ORYBR</name>
<dbReference type="HOGENOM" id="CLU_2999654_0_0_1"/>
<evidence type="ECO:0000313" key="2">
    <source>
        <dbReference type="EnsemblPlants" id="OB01G28140.1"/>
    </source>
</evidence>
<keyword evidence="1" id="KW-0812">Transmembrane</keyword>
<reference evidence="2" key="1">
    <citation type="journal article" date="2013" name="Nat. Commun.">
        <title>Whole-genome sequencing of Oryza brachyantha reveals mechanisms underlying Oryza genome evolution.</title>
        <authorList>
            <person name="Chen J."/>
            <person name="Huang Q."/>
            <person name="Gao D."/>
            <person name="Wang J."/>
            <person name="Lang Y."/>
            <person name="Liu T."/>
            <person name="Li B."/>
            <person name="Bai Z."/>
            <person name="Luis Goicoechea J."/>
            <person name="Liang C."/>
            <person name="Chen C."/>
            <person name="Zhang W."/>
            <person name="Sun S."/>
            <person name="Liao Y."/>
            <person name="Zhang X."/>
            <person name="Yang L."/>
            <person name="Song C."/>
            <person name="Wang M."/>
            <person name="Shi J."/>
            <person name="Liu G."/>
            <person name="Liu J."/>
            <person name="Zhou H."/>
            <person name="Zhou W."/>
            <person name="Yu Q."/>
            <person name="An N."/>
            <person name="Chen Y."/>
            <person name="Cai Q."/>
            <person name="Wang B."/>
            <person name="Liu B."/>
            <person name="Min J."/>
            <person name="Huang Y."/>
            <person name="Wu H."/>
            <person name="Li Z."/>
            <person name="Zhang Y."/>
            <person name="Yin Y."/>
            <person name="Song W."/>
            <person name="Jiang J."/>
            <person name="Jackson S.A."/>
            <person name="Wing R.A."/>
            <person name="Wang J."/>
            <person name="Chen M."/>
        </authorList>
    </citation>
    <scope>NUCLEOTIDE SEQUENCE [LARGE SCALE GENOMIC DNA]</scope>
    <source>
        <strain evidence="2">cv. IRGC 101232</strain>
    </source>
</reference>
<dbReference type="AlphaFoldDB" id="J3L0Q8"/>
<proteinExistence type="predicted"/>
<keyword evidence="3" id="KW-1185">Reference proteome</keyword>
<organism evidence="2">
    <name type="scientific">Oryza brachyantha</name>
    <name type="common">malo sina</name>
    <dbReference type="NCBI Taxonomy" id="4533"/>
    <lineage>
        <taxon>Eukaryota</taxon>
        <taxon>Viridiplantae</taxon>
        <taxon>Streptophyta</taxon>
        <taxon>Embryophyta</taxon>
        <taxon>Tracheophyta</taxon>
        <taxon>Spermatophyta</taxon>
        <taxon>Magnoliopsida</taxon>
        <taxon>Liliopsida</taxon>
        <taxon>Poales</taxon>
        <taxon>Poaceae</taxon>
        <taxon>BOP clade</taxon>
        <taxon>Oryzoideae</taxon>
        <taxon>Oryzeae</taxon>
        <taxon>Oryzinae</taxon>
        <taxon>Oryza</taxon>
    </lineage>
</organism>
<keyword evidence="1" id="KW-0472">Membrane</keyword>
<keyword evidence="1" id="KW-1133">Transmembrane helix</keyword>
<dbReference type="Proteomes" id="UP000006038">
    <property type="component" value="Chromosome 1"/>
</dbReference>
<sequence length="57" mass="6159">MLQNLPVDHEGRGVDSITPASFLAEGLLHYIIVALLIPVVATDLPICQLNCHPQLAK</sequence>
<accession>J3L0Q8</accession>
<dbReference type="Gramene" id="OB01G28140.1">
    <property type="protein sequence ID" value="OB01G28140.1"/>
    <property type="gene ID" value="OB01G28140"/>
</dbReference>
<feature type="transmembrane region" description="Helical" evidence="1">
    <location>
        <begin position="27"/>
        <end position="47"/>
    </location>
</feature>